<feature type="domain" description="BZIP" evidence="3">
    <location>
        <begin position="24"/>
        <end position="38"/>
    </location>
</feature>
<evidence type="ECO:0000256" key="2">
    <source>
        <dbReference type="SAM" id="MobiDB-lite"/>
    </source>
</evidence>
<evidence type="ECO:0000256" key="1">
    <source>
        <dbReference type="SAM" id="Coils"/>
    </source>
</evidence>
<dbReference type="AlphaFoldDB" id="A0A136IJP6"/>
<dbReference type="InterPro" id="IPR046347">
    <property type="entry name" value="bZIP_sf"/>
</dbReference>
<keyword evidence="5" id="KW-1185">Reference proteome</keyword>
<evidence type="ECO:0000259" key="3">
    <source>
        <dbReference type="PROSITE" id="PS00036"/>
    </source>
</evidence>
<evidence type="ECO:0000313" key="5">
    <source>
        <dbReference type="Proteomes" id="UP000070501"/>
    </source>
</evidence>
<dbReference type="EMBL" id="KQ964292">
    <property type="protein sequence ID" value="KXJ85175.1"/>
    <property type="molecule type" value="Genomic_DNA"/>
</dbReference>
<feature type="compositionally biased region" description="Basic residues" evidence="2">
    <location>
        <begin position="24"/>
        <end position="40"/>
    </location>
</feature>
<dbReference type="SUPFAM" id="SSF57959">
    <property type="entry name" value="Leucine zipper domain"/>
    <property type="match status" value="1"/>
</dbReference>
<dbReference type="PROSITE" id="PS00036">
    <property type="entry name" value="BZIP_BASIC"/>
    <property type="match status" value="1"/>
</dbReference>
<sequence length="138" mass="15936">MPQDGQPRTIPNDIISGSRQASDKRRRNAAASARFRKRRKAQTETICTERLSLEKELEEVKAQLKSALEENRLLRSMQNGNGDVSHLAQGPSYTSFQGHLSREGARLVWWPYHGQWQEFYSHLAQLNYRLVGMELPDR</sequence>
<feature type="region of interest" description="Disordered" evidence="2">
    <location>
        <begin position="1"/>
        <end position="40"/>
    </location>
</feature>
<reference evidence="5" key="1">
    <citation type="submission" date="2016-02" db="EMBL/GenBank/DDBJ databases">
        <title>Draft genome sequence of Microdochium bolleyi, a fungal endophyte of beachgrass.</title>
        <authorList>
            <consortium name="DOE Joint Genome Institute"/>
            <person name="David A.S."/>
            <person name="May G."/>
            <person name="Haridas S."/>
            <person name="Lim J."/>
            <person name="Wang M."/>
            <person name="Labutti K."/>
            <person name="Lipzen A."/>
            <person name="Barry K."/>
            <person name="Grigoriev I.V."/>
        </authorList>
    </citation>
    <scope>NUCLEOTIDE SEQUENCE [LARGE SCALE GENOMIC DNA]</scope>
    <source>
        <strain evidence="5">J235TASD1</strain>
    </source>
</reference>
<dbReference type="InParanoid" id="A0A136IJP6"/>
<dbReference type="GO" id="GO:0003700">
    <property type="term" value="F:DNA-binding transcription factor activity"/>
    <property type="evidence" value="ECO:0007669"/>
    <property type="project" value="InterPro"/>
</dbReference>
<organism evidence="4 5">
    <name type="scientific">Microdochium bolleyi</name>
    <dbReference type="NCBI Taxonomy" id="196109"/>
    <lineage>
        <taxon>Eukaryota</taxon>
        <taxon>Fungi</taxon>
        <taxon>Dikarya</taxon>
        <taxon>Ascomycota</taxon>
        <taxon>Pezizomycotina</taxon>
        <taxon>Sordariomycetes</taxon>
        <taxon>Xylariomycetidae</taxon>
        <taxon>Xylariales</taxon>
        <taxon>Microdochiaceae</taxon>
        <taxon>Microdochium</taxon>
    </lineage>
</organism>
<dbReference type="InterPro" id="IPR004827">
    <property type="entry name" value="bZIP"/>
</dbReference>
<dbReference type="Proteomes" id="UP000070501">
    <property type="component" value="Unassembled WGS sequence"/>
</dbReference>
<protein>
    <recommendedName>
        <fullName evidence="3">BZIP domain-containing protein</fullName>
    </recommendedName>
</protein>
<gene>
    <name evidence="4" type="ORF">Micbo1qcDRAFT_181046</name>
</gene>
<name>A0A136IJP6_9PEZI</name>
<feature type="coiled-coil region" evidence="1">
    <location>
        <begin position="50"/>
        <end position="77"/>
    </location>
</feature>
<evidence type="ECO:0000313" key="4">
    <source>
        <dbReference type="EMBL" id="KXJ85175.1"/>
    </source>
</evidence>
<keyword evidence="1" id="KW-0175">Coiled coil</keyword>
<accession>A0A136IJP6</accession>
<proteinExistence type="predicted"/>